<gene>
    <name evidence="2" type="ORF">A3G90_02440</name>
</gene>
<name>A0A1F6FGC2_9BACT</name>
<feature type="transmembrane region" description="Helical" evidence="1">
    <location>
        <begin position="27"/>
        <end position="48"/>
    </location>
</feature>
<dbReference type="InterPro" id="IPR043993">
    <property type="entry name" value="T4SS_pilin"/>
</dbReference>
<dbReference type="AlphaFoldDB" id="A0A1F6FGC2"/>
<feature type="transmembrane region" description="Helical" evidence="1">
    <location>
        <begin position="106"/>
        <end position="124"/>
    </location>
</feature>
<evidence type="ECO:0000313" key="2">
    <source>
        <dbReference type="EMBL" id="OGG84906.1"/>
    </source>
</evidence>
<keyword evidence="1" id="KW-1133">Transmembrane helix</keyword>
<sequence>MWHTNYHILPDFQRVVMLVYTYMWKSFLPTLILLSPSVVAAAGLVPCGGIGEEPCQMCHVGALVATVGGWLATVMGIIVVILIMLAGLRMVVAAGDLSAVTNARKLISNAIVGYILFLAAWMLVDTGLRFLLRQENYGVWNDIICTTQPAPQPRSSFAVPLDNLVTLPADTYMCSTATPLTQSCNIII</sequence>
<reference evidence="2 3" key="1">
    <citation type="journal article" date="2016" name="Nat. Commun.">
        <title>Thousands of microbial genomes shed light on interconnected biogeochemical processes in an aquifer system.</title>
        <authorList>
            <person name="Anantharaman K."/>
            <person name="Brown C.T."/>
            <person name="Hug L.A."/>
            <person name="Sharon I."/>
            <person name="Castelle C.J."/>
            <person name="Probst A.J."/>
            <person name="Thomas B.C."/>
            <person name="Singh A."/>
            <person name="Wilkins M.J."/>
            <person name="Karaoz U."/>
            <person name="Brodie E.L."/>
            <person name="Williams K.H."/>
            <person name="Hubbard S.S."/>
            <person name="Banfield J.F."/>
        </authorList>
    </citation>
    <scope>NUCLEOTIDE SEQUENCE [LARGE SCALE GENOMIC DNA]</scope>
</reference>
<comment type="caution">
    <text evidence="2">The sequence shown here is derived from an EMBL/GenBank/DDBJ whole genome shotgun (WGS) entry which is preliminary data.</text>
</comment>
<keyword evidence="1" id="KW-0472">Membrane</keyword>
<proteinExistence type="predicted"/>
<organism evidence="2 3">
    <name type="scientific">Candidatus Kaiserbacteria bacterium RIFCSPLOWO2_12_FULL_45_26</name>
    <dbReference type="NCBI Taxonomy" id="1798525"/>
    <lineage>
        <taxon>Bacteria</taxon>
        <taxon>Candidatus Kaiseribacteriota</taxon>
    </lineage>
</organism>
<dbReference type="EMBL" id="MFMM01000001">
    <property type="protein sequence ID" value="OGG84906.1"/>
    <property type="molecule type" value="Genomic_DNA"/>
</dbReference>
<evidence type="ECO:0000313" key="3">
    <source>
        <dbReference type="Proteomes" id="UP000177325"/>
    </source>
</evidence>
<protein>
    <submittedName>
        <fullName evidence="2">Uncharacterized protein</fullName>
    </submittedName>
</protein>
<accession>A0A1F6FGC2</accession>
<keyword evidence="1" id="KW-0812">Transmembrane</keyword>
<dbReference type="Proteomes" id="UP000177325">
    <property type="component" value="Unassembled WGS sequence"/>
</dbReference>
<feature type="transmembrane region" description="Helical" evidence="1">
    <location>
        <begin position="60"/>
        <end position="86"/>
    </location>
</feature>
<evidence type="ECO:0000256" key="1">
    <source>
        <dbReference type="SAM" id="Phobius"/>
    </source>
</evidence>
<dbReference type="Pfam" id="PF18895">
    <property type="entry name" value="T4SS_pilin"/>
    <property type="match status" value="1"/>
</dbReference>